<comment type="subcellular location">
    <subcellularLocation>
        <location evidence="1">Cell membrane</location>
        <topology evidence="1">Multi-pass membrane protein</topology>
    </subcellularLocation>
</comment>
<evidence type="ECO:0000256" key="3">
    <source>
        <dbReference type="ARBA" id="ARBA00022606"/>
    </source>
</evidence>
<keyword evidence="2" id="KW-1003">Cell membrane</keyword>
<keyword evidence="12" id="KW-1185">Reference proteome</keyword>
<sequence>MQCPVNLLEAFRYNILILKITAVWSFSGEFWYKIYKYVVTCGVSLNYFTLMVYLTIHYHDSDIADRLYSLPGLTQSFIKFHLFRKNFRQINETLKMLQMHTCQPRTDAQKEILDDSIHDANFFVKLYATVTAFLVGTYVLRPLFAEGKQLPTLAWMPFDYQQPIVYEIIFTYVSICTLYLACVNVATDSFICISMMQIGSQCDLICDTLRNIYAISKTNSKSEHGDNAIRKILIECINHYNLILRYANLLADAYKEMVMAQFVCSLISICSTMYQLSVVNPLSPQFFQLVCFQSGATCEIFFYCFFGNLIIEKVGIFEIFVDNRLTDNL</sequence>
<organism evidence="11 12">
    <name type="scientific">Asbolus verrucosus</name>
    <name type="common">Desert ironclad beetle</name>
    <dbReference type="NCBI Taxonomy" id="1661398"/>
    <lineage>
        <taxon>Eukaryota</taxon>
        <taxon>Metazoa</taxon>
        <taxon>Ecdysozoa</taxon>
        <taxon>Arthropoda</taxon>
        <taxon>Hexapoda</taxon>
        <taxon>Insecta</taxon>
        <taxon>Pterygota</taxon>
        <taxon>Neoptera</taxon>
        <taxon>Endopterygota</taxon>
        <taxon>Coleoptera</taxon>
        <taxon>Polyphaga</taxon>
        <taxon>Cucujiformia</taxon>
        <taxon>Tenebrionidae</taxon>
        <taxon>Pimeliinae</taxon>
        <taxon>Asbolus</taxon>
    </lineage>
</organism>
<keyword evidence="7 10" id="KW-0472">Membrane</keyword>
<proteinExistence type="predicted"/>
<feature type="transmembrane region" description="Helical" evidence="10">
    <location>
        <begin position="164"/>
        <end position="186"/>
    </location>
</feature>
<evidence type="ECO:0000313" key="12">
    <source>
        <dbReference type="Proteomes" id="UP000292052"/>
    </source>
</evidence>
<keyword evidence="3" id="KW-0716">Sensory transduction</keyword>
<dbReference type="AlphaFoldDB" id="A0A482VHQ2"/>
<evidence type="ECO:0000256" key="10">
    <source>
        <dbReference type="SAM" id="Phobius"/>
    </source>
</evidence>
<dbReference type="GO" id="GO:0005549">
    <property type="term" value="F:odorant binding"/>
    <property type="evidence" value="ECO:0007669"/>
    <property type="project" value="InterPro"/>
</dbReference>
<dbReference type="GO" id="GO:0004984">
    <property type="term" value="F:olfactory receptor activity"/>
    <property type="evidence" value="ECO:0007669"/>
    <property type="project" value="InterPro"/>
</dbReference>
<keyword evidence="5" id="KW-0552">Olfaction</keyword>
<gene>
    <name evidence="11" type="ORF">BDFB_008034</name>
</gene>
<dbReference type="Pfam" id="PF02949">
    <property type="entry name" value="7tm_6"/>
    <property type="match status" value="1"/>
</dbReference>
<keyword evidence="8" id="KW-0675">Receptor</keyword>
<feature type="transmembrane region" description="Helical" evidence="10">
    <location>
        <begin position="286"/>
        <end position="306"/>
    </location>
</feature>
<evidence type="ECO:0000256" key="1">
    <source>
        <dbReference type="ARBA" id="ARBA00004651"/>
    </source>
</evidence>
<evidence type="ECO:0000313" key="11">
    <source>
        <dbReference type="EMBL" id="RZC32402.1"/>
    </source>
</evidence>
<reference evidence="11 12" key="1">
    <citation type="submission" date="2017-03" db="EMBL/GenBank/DDBJ databases">
        <title>Genome of the blue death feigning beetle - Asbolus verrucosus.</title>
        <authorList>
            <person name="Rider S.D."/>
        </authorList>
    </citation>
    <scope>NUCLEOTIDE SEQUENCE [LARGE SCALE GENOMIC DNA]</scope>
    <source>
        <strain evidence="11">Butters</strain>
        <tissue evidence="11">Head and leg muscle</tissue>
    </source>
</reference>
<evidence type="ECO:0000256" key="2">
    <source>
        <dbReference type="ARBA" id="ARBA00022475"/>
    </source>
</evidence>
<keyword evidence="4 10" id="KW-0812">Transmembrane</keyword>
<evidence type="ECO:0000256" key="9">
    <source>
        <dbReference type="ARBA" id="ARBA00023224"/>
    </source>
</evidence>
<dbReference type="Proteomes" id="UP000292052">
    <property type="component" value="Unassembled WGS sequence"/>
</dbReference>
<dbReference type="EMBL" id="QDEB01097545">
    <property type="protein sequence ID" value="RZC32402.1"/>
    <property type="molecule type" value="Genomic_DNA"/>
</dbReference>
<comment type="caution">
    <text evidence="11">The sequence shown here is derived from an EMBL/GenBank/DDBJ whole genome shotgun (WGS) entry which is preliminary data.</text>
</comment>
<feature type="transmembrane region" description="Helical" evidence="10">
    <location>
        <begin position="34"/>
        <end position="56"/>
    </location>
</feature>
<dbReference type="PANTHER" id="PTHR21137:SF35">
    <property type="entry name" value="ODORANT RECEPTOR 19A-RELATED"/>
    <property type="match status" value="1"/>
</dbReference>
<dbReference type="GO" id="GO:0005886">
    <property type="term" value="C:plasma membrane"/>
    <property type="evidence" value="ECO:0007669"/>
    <property type="project" value="UniProtKB-SubCell"/>
</dbReference>
<keyword evidence="6 10" id="KW-1133">Transmembrane helix</keyword>
<evidence type="ECO:0000256" key="5">
    <source>
        <dbReference type="ARBA" id="ARBA00022725"/>
    </source>
</evidence>
<dbReference type="OrthoDB" id="6772198at2759"/>
<protein>
    <submittedName>
        <fullName evidence="11">7tm 6 domain containing protein</fullName>
    </submittedName>
</protein>
<dbReference type="GO" id="GO:0007165">
    <property type="term" value="P:signal transduction"/>
    <property type="evidence" value="ECO:0007669"/>
    <property type="project" value="UniProtKB-KW"/>
</dbReference>
<evidence type="ECO:0000256" key="8">
    <source>
        <dbReference type="ARBA" id="ARBA00023170"/>
    </source>
</evidence>
<accession>A0A482VHQ2</accession>
<feature type="transmembrane region" description="Helical" evidence="10">
    <location>
        <begin position="257"/>
        <end position="274"/>
    </location>
</feature>
<evidence type="ECO:0000256" key="4">
    <source>
        <dbReference type="ARBA" id="ARBA00022692"/>
    </source>
</evidence>
<evidence type="ECO:0000256" key="7">
    <source>
        <dbReference type="ARBA" id="ARBA00023136"/>
    </source>
</evidence>
<evidence type="ECO:0000256" key="6">
    <source>
        <dbReference type="ARBA" id="ARBA00022989"/>
    </source>
</evidence>
<dbReference type="PANTHER" id="PTHR21137">
    <property type="entry name" value="ODORANT RECEPTOR"/>
    <property type="match status" value="1"/>
</dbReference>
<name>A0A482VHQ2_ASBVE</name>
<feature type="transmembrane region" description="Helical" evidence="10">
    <location>
        <begin position="126"/>
        <end position="144"/>
    </location>
</feature>
<keyword evidence="9" id="KW-0807">Transducer</keyword>
<dbReference type="InterPro" id="IPR004117">
    <property type="entry name" value="7tm6_olfct_rcpt"/>
</dbReference>